<name>A0A914WCG2_9BILA</name>
<dbReference type="AlphaFoldDB" id="A0A914WCG2"/>
<evidence type="ECO:0000313" key="2">
    <source>
        <dbReference type="WBParaSite" id="PSAMB.scaffold3619size17564.g22060.t1"/>
    </source>
</evidence>
<dbReference type="PANTHER" id="PTHR47027:SF29">
    <property type="entry name" value="C2H2-TYPE DOMAIN-CONTAINING PROTEIN"/>
    <property type="match status" value="1"/>
</dbReference>
<accession>A0A914WCG2</accession>
<evidence type="ECO:0000313" key="1">
    <source>
        <dbReference type="Proteomes" id="UP000887566"/>
    </source>
</evidence>
<dbReference type="Proteomes" id="UP000887566">
    <property type="component" value="Unplaced"/>
</dbReference>
<reference evidence="2" key="1">
    <citation type="submission" date="2022-11" db="UniProtKB">
        <authorList>
            <consortium name="WormBaseParasite"/>
        </authorList>
    </citation>
    <scope>IDENTIFICATION</scope>
</reference>
<dbReference type="WBParaSite" id="PSAMB.scaffold3619size17564.g22060.t1">
    <property type="protein sequence ID" value="PSAMB.scaffold3619size17564.g22060.t1"/>
    <property type="gene ID" value="PSAMB.scaffold3619size17564.g22060"/>
</dbReference>
<proteinExistence type="predicted"/>
<protein>
    <submittedName>
        <fullName evidence="2">Reverse transcriptase domain-containing protein</fullName>
    </submittedName>
</protein>
<sequence>MGKWPNTRHKKLFVLCLQHALDSIDWVQRGLKVGNQRLPYLAYTNDIVLLAYNDDELQSMAYDLFTACAAIGLNVNVAKTKWLSKEDSQHPLHLSGETIERVTSFVYLGQLINWPRDHN</sequence>
<dbReference type="PANTHER" id="PTHR47027">
    <property type="entry name" value="REVERSE TRANSCRIPTASE DOMAIN-CONTAINING PROTEIN"/>
    <property type="match status" value="1"/>
</dbReference>
<organism evidence="1 2">
    <name type="scientific">Plectus sambesii</name>
    <dbReference type="NCBI Taxonomy" id="2011161"/>
    <lineage>
        <taxon>Eukaryota</taxon>
        <taxon>Metazoa</taxon>
        <taxon>Ecdysozoa</taxon>
        <taxon>Nematoda</taxon>
        <taxon>Chromadorea</taxon>
        <taxon>Plectida</taxon>
        <taxon>Plectina</taxon>
        <taxon>Plectoidea</taxon>
        <taxon>Plectidae</taxon>
        <taxon>Plectus</taxon>
    </lineage>
</organism>
<keyword evidence="1" id="KW-1185">Reference proteome</keyword>